<proteinExistence type="predicted"/>
<dbReference type="EMBL" id="CAMTCP010000242">
    <property type="protein sequence ID" value="CAI3630433.1"/>
    <property type="molecule type" value="Genomic_DNA"/>
</dbReference>
<comment type="caution">
    <text evidence="1">The sequence shown here is derived from an EMBL/GenBank/DDBJ whole genome shotgun (WGS) entry which is preliminary data.</text>
</comment>
<reference evidence="2" key="2">
    <citation type="submission" date="2022-10" db="EMBL/GenBank/DDBJ databases">
        <authorList>
            <person name="Aires J."/>
            <person name="Mesa V."/>
        </authorList>
    </citation>
    <scope>NUCLEOTIDE SEQUENCE</scope>
    <source>
        <strain evidence="2">Clostridium neonatale JD116</strain>
    </source>
</reference>
<dbReference type="AlphaFoldDB" id="A0AA86JWU5"/>
<evidence type="ECO:0000313" key="1">
    <source>
        <dbReference type="EMBL" id="CAG9701922.1"/>
    </source>
</evidence>
<dbReference type="EMBL" id="CAKJVE010000001">
    <property type="protein sequence ID" value="CAG9701922.1"/>
    <property type="molecule type" value="Genomic_DNA"/>
</dbReference>
<evidence type="ECO:0000313" key="3">
    <source>
        <dbReference type="Proteomes" id="UP000789738"/>
    </source>
</evidence>
<dbReference type="RefSeq" id="WP_210885332.1">
    <property type="nucleotide sequence ID" value="NZ_CAKJVE010000001.1"/>
</dbReference>
<reference evidence="1" key="1">
    <citation type="submission" date="2021-10" db="EMBL/GenBank/DDBJ databases">
        <authorList>
            <person name="Mesa V."/>
        </authorList>
    </citation>
    <scope>NUCLEOTIDE SEQUENCE</scope>
    <source>
        <strain evidence="1">CC3_PB</strain>
    </source>
</reference>
<sequence length="79" mass="9355">MSKELFTSEEIELLSKNKYVKNVTDKAITYTDELKILFIAERSKGKLPIHIFQDARFDIDGIGNNRIWCVTKRWRNSYN</sequence>
<protein>
    <submittedName>
        <fullName evidence="1">Uncharacterized protein</fullName>
    </submittedName>
</protein>
<evidence type="ECO:0000313" key="2">
    <source>
        <dbReference type="EMBL" id="CAI3630433.1"/>
    </source>
</evidence>
<dbReference type="Proteomes" id="UP001189143">
    <property type="component" value="Unassembled WGS sequence"/>
</dbReference>
<gene>
    <name evidence="2" type="ORF">CNEO2_440048</name>
    <name evidence="1" type="ORF">CNEO_10393</name>
</gene>
<dbReference type="Pfam" id="PF20310">
    <property type="entry name" value="HTH_Tnp_2"/>
    <property type="match status" value="1"/>
</dbReference>
<organism evidence="1 3">
    <name type="scientific">Clostridium neonatale</name>
    <dbReference type="NCBI Taxonomy" id="137838"/>
    <lineage>
        <taxon>Bacteria</taxon>
        <taxon>Bacillati</taxon>
        <taxon>Bacillota</taxon>
        <taxon>Clostridia</taxon>
        <taxon>Eubacteriales</taxon>
        <taxon>Clostridiaceae</taxon>
        <taxon>Clostridium</taxon>
    </lineage>
</organism>
<dbReference type="Proteomes" id="UP000789738">
    <property type="component" value="Unassembled WGS sequence"/>
</dbReference>
<name>A0AA86JWU5_9CLOT</name>
<accession>A0AA86JWU5</accession>
<dbReference type="InterPro" id="IPR046929">
    <property type="entry name" value="HTH_Tnp"/>
</dbReference>